<dbReference type="Proteomes" id="UP000616201">
    <property type="component" value="Unassembled WGS sequence"/>
</dbReference>
<dbReference type="InterPro" id="IPR009006">
    <property type="entry name" value="Ala_racemase/Decarboxylase_C"/>
</dbReference>
<dbReference type="GO" id="GO:0008836">
    <property type="term" value="F:diaminopimelate decarboxylase activity"/>
    <property type="evidence" value="ECO:0007669"/>
    <property type="project" value="TreeGrafter"/>
</dbReference>
<dbReference type="PANTHER" id="PTHR43727">
    <property type="entry name" value="DIAMINOPIMELATE DECARBOXYLASE"/>
    <property type="match status" value="1"/>
</dbReference>
<evidence type="ECO:0000256" key="2">
    <source>
        <dbReference type="ARBA" id="ARBA00022898"/>
    </source>
</evidence>
<dbReference type="SUPFAM" id="SSF50621">
    <property type="entry name" value="Alanine racemase C-terminal domain-like"/>
    <property type="match status" value="1"/>
</dbReference>
<feature type="active site" description="Proton donor" evidence="3">
    <location>
        <position position="409"/>
    </location>
</feature>
<comment type="caution">
    <text evidence="5">The sequence shown here is derived from an EMBL/GenBank/DDBJ whole genome shotgun (WGS) entry which is preliminary data.</text>
</comment>
<name>A0A928YSE0_9SPHI</name>
<gene>
    <name evidence="5" type="ORF">C4F49_15840</name>
</gene>
<dbReference type="InterPro" id="IPR000183">
    <property type="entry name" value="Orn/DAP/Arg_de-COase"/>
</dbReference>
<protein>
    <submittedName>
        <fullName evidence="5">Diaminopimelate decarboxylase</fullName>
    </submittedName>
</protein>
<evidence type="ECO:0000256" key="3">
    <source>
        <dbReference type="PIRSR" id="PIRSR600183-50"/>
    </source>
</evidence>
<evidence type="ECO:0000256" key="1">
    <source>
        <dbReference type="ARBA" id="ARBA00001933"/>
    </source>
</evidence>
<evidence type="ECO:0000313" key="6">
    <source>
        <dbReference type="Proteomes" id="UP000616201"/>
    </source>
</evidence>
<feature type="modified residue" description="N6-(pyridoxal phosphate)lysine" evidence="3">
    <location>
        <position position="71"/>
    </location>
</feature>
<evidence type="ECO:0000313" key="5">
    <source>
        <dbReference type="EMBL" id="MBE8715155.1"/>
    </source>
</evidence>
<dbReference type="PANTHER" id="PTHR43727:SF2">
    <property type="entry name" value="GROUP IV DECARBOXYLASE"/>
    <property type="match status" value="1"/>
</dbReference>
<dbReference type="InterPro" id="IPR022644">
    <property type="entry name" value="De-COase2_N"/>
</dbReference>
<feature type="domain" description="Orn/DAP/Arg decarboxylase 2 N-terminal" evidence="4">
    <location>
        <begin position="59"/>
        <end position="257"/>
    </location>
</feature>
<dbReference type="SUPFAM" id="SSF51419">
    <property type="entry name" value="PLP-binding barrel"/>
    <property type="match status" value="1"/>
</dbReference>
<keyword evidence="2 3" id="KW-0663">Pyridoxal phosphate</keyword>
<dbReference type="PRINTS" id="PR01179">
    <property type="entry name" value="ODADCRBXLASE"/>
</dbReference>
<sequence>MKAYTHYPLTPLIHKWVTGLTEERNLLFEAIEQYQSPINIQHTKPFKENIKGYIEVFEKYGLDYKIFFARKANKSRCFVRKAAKLNQGVDTASYRELAQALELGLNKEHLISTAAVKNKKLISLCVANHIPIIIDNLDECKLIQAVSEELNANATVIVRLSGFQYVGNTLPTRFGFHLGEATEFIESSFGEAGIFNRLTYSGLHFHLNGYSISQRGECLLQSIKLIDSLNEKGIETKSLDFGGGILMNYLQDKNQYAAFMQGLKASVLHQIPAITYQHDPLGMVILEGTIYGEPTVYPYYNEVNKASFLDEVLNYKNDQGQPIHELIKVRNLQIRIEPGRSALDQAGITVAKVAFRRKDTDGEWLFGLEMNRTQLKSGSSDFLLDPIHVPKFKSENPEKTYGYLVGAYCLEQEQLLKRKIEFDQFPEVGDLIVFVNTAGYMMHFYESEAHLFELAENLVYHSDSHTFTLDEETKALSQET</sequence>
<dbReference type="GO" id="GO:0009089">
    <property type="term" value="P:lysine biosynthetic process via diaminopimelate"/>
    <property type="evidence" value="ECO:0007669"/>
    <property type="project" value="TreeGrafter"/>
</dbReference>
<dbReference type="RefSeq" id="WP_196937006.1">
    <property type="nucleotide sequence ID" value="NZ_MU158698.1"/>
</dbReference>
<dbReference type="Gene3D" id="2.40.37.10">
    <property type="entry name" value="Lyase, Ornithine Decarboxylase, Chain A, domain 1"/>
    <property type="match status" value="1"/>
</dbReference>
<reference evidence="5" key="1">
    <citation type="submission" date="2018-02" db="EMBL/GenBank/DDBJ databases">
        <authorList>
            <person name="Vasarhelyi B.M."/>
            <person name="Deshmukh S."/>
            <person name="Balint B."/>
            <person name="Kukolya J."/>
        </authorList>
    </citation>
    <scope>NUCLEOTIDE SEQUENCE</scope>
    <source>
        <strain evidence="5">KB22</strain>
    </source>
</reference>
<proteinExistence type="predicted"/>
<evidence type="ECO:0000259" key="4">
    <source>
        <dbReference type="Pfam" id="PF02784"/>
    </source>
</evidence>
<dbReference type="Pfam" id="PF02784">
    <property type="entry name" value="Orn_Arg_deC_N"/>
    <property type="match status" value="1"/>
</dbReference>
<accession>A0A928YSE0</accession>
<dbReference type="InterPro" id="IPR029066">
    <property type="entry name" value="PLP-binding_barrel"/>
</dbReference>
<dbReference type="Gene3D" id="3.20.20.10">
    <property type="entry name" value="Alanine racemase"/>
    <property type="match status" value="1"/>
</dbReference>
<keyword evidence="6" id="KW-1185">Reference proteome</keyword>
<dbReference type="EMBL" id="PRDK01000009">
    <property type="protein sequence ID" value="MBE8715155.1"/>
    <property type="molecule type" value="Genomic_DNA"/>
</dbReference>
<organism evidence="5 6">
    <name type="scientific">Sphingobacterium hungaricum</name>
    <dbReference type="NCBI Taxonomy" id="2082723"/>
    <lineage>
        <taxon>Bacteria</taxon>
        <taxon>Pseudomonadati</taxon>
        <taxon>Bacteroidota</taxon>
        <taxon>Sphingobacteriia</taxon>
        <taxon>Sphingobacteriales</taxon>
        <taxon>Sphingobacteriaceae</taxon>
        <taxon>Sphingobacterium</taxon>
    </lineage>
</organism>
<comment type="cofactor">
    <cofactor evidence="1 3">
        <name>pyridoxal 5'-phosphate</name>
        <dbReference type="ChEBI" id="CHEBI:597326"/>
    </cofactor>
</comment>
<dbReference type="AlphaFoldDB" id="A0A928YSE0"/>